<evidence type="ECO:0000259" key="4">
    <source>
        <dbReference type="PROSITE" id="PS51379"/>
    </source>
</evidence>
<accession>A0A1B2I6R2</accession>
<proteinExistence type="predicted"/>
<keyword evidence="6" id="KW-1185">Reference proteome</keyword>
<dbReference type="SUPFAM" id="SSF54862">
    <property type="entry name" value="4Fe-4S ferredoxins"/>
    <property type="match status" value="1"/>
</dbReference>
<dbReference type="InterPro" id="IPR017900">
    <property type="entry name" value="4Fe4S_Fe_S_CS"/>
</dbReference>
<dbReference type="EMBL" id="CP016757">
    <property type="protein sequence ID" value="ANZ45655.1"/>
    <property type="molecule type" value="Genomic_DNA"/>
</dbReference>
<dbReference type="AlphaFoldDB" id="A0A1B2I6R2"/>
<dbReference type="GeneID" id="83058482"/>
<feature type="domain" description="4Fe-4S ferredoxin-type" evidence="4">
    <location>
        <begin position="330"/>
        <end position="359"/>
    </location>
</feature>
<dbReference type="Gene3D" id="3.30.70.3270">
    <property type="match status" value="1"/>
</dbReference>
<dbReference type="GO" id="GO:0046872">
    <property type="term" value="F:metal ion binding"/>
    <property type="evidence" value="ECO:0007669"/>
    <property type="project" value="UniProtKB-KW"/>
</dbReference>
<feature type="domain" description="4Fe-4S ferredoxin-type" evidence="4">
    <location>
        <begin position="283"/>
        <end position="312"/>
    </location>
</feature>
<organism evidence="5 6">
    <name type="scientific">Cloacibacillus porcorum</name>
    <dbReference type="NCBI Taxonomy" id="1197717"/>
    <lineage>
        <taxon>Bacteria</taxon>
        <taxon>Thermotogati</taxon>
        <taxon>Synergistota</taxon>
        <taxon>Synergistia</taxon>
        <taxon>Synergistales</taxon>
        <taxon>Synergistaceae</taxon>
        <taxon>Cloacibacillus</taxon>
    </lineage>
</organism>
<evidence type="ECO:0000256" key="3">
    <source>
        <dbReference type="ARBA" id="ARBA00023014"/>
    </source>
</evidence>
<evidence type="ECO:0000313" key="6">
    <source>
        <dbReference type="Proteomes" id="UP000093044"/>
    </source>
</evidence>
<protein>
    <submittedName>
        <fullName evidence="5">(Fe-S)-binding protein</fullName>
    </submittedName>
</protein>
<name>A0A1B2I6R2_9BACT</name>
<reference evidence="5" key="1">
    <citation type="submission" date="2016-08" db="EMBL/GenBank/DDBJ databases">
        <title>Complete genome of Cloacibacillus porcorum.</title>
        <authorList>
            <person name="Looft T."/>
            <person name="Bayles D.O."/>
            <person name="Alt D.P."/>
        </authorList>
    </citation>
    <scope>NUCLEOTIDE SEQUENCE [LARGE SCALE GENOMIC DNA]</scope>
    <source>
        <strain evidence="5">CL-84</strain>
    </source>
</reference>
<dbReference type="PROSITE" id="PS51379">
    <property type="entry name" value="4FE4S_FER_2"/>
    <property type="match status" value="2"/>
</dbReference>
<dbReference type="InterPro" id="IPR017896">
    <property type="entry name" value="4Fe4S_Fe-S-bd"/>
</dbReference>
<sequence length="442" mass="49375">MAHNHTHGSPYSRLAERLNRFPQGAPESKLLFDILKILMTEREAGLMAQLPIKPFSAHQAAEIWKLSDCEAQKALDELARRAIIVDIEQDGRQVYAVPPPMAGFFEFSLMRVRDDIDQKTLSELFYQYITVEEDFMRDLVCGGDIQMGRIFPQEPQIPDEYALHVLDYERATNVIDTASHIGISMCYCRHKALHAGTVCDAPMDICMTFNTTAATLIKHGHARQVEAAECRDLLAQAYDHNLVQFGENVRRRVNFICNCCSCCCEALLAIKRFGVAQTICSNYISRIEESKCVGCGKCEKICPVNAIEMTEDKNAACSSSEGAARENGVKRARVIPERCIGCGVCIKHCPTKALQLEPRPNRMITPLDTTHKVVAMATERGKLQELIFDNKVLFSHRLLGGVLGAILKLPGLQRSFAQAQLKSRYLETLISRAAGEEPPSDR</sequence>
<dbReference type="PROSITE" id="PS00198">
    <property type="entry name" value="4FE4S_FER_1"/>
    <property type="match status" value="2"/>
</dbReference>
<dbReference type="OrthoDB" id="5422255at2"/>
<keyword evidence="2" id="KW-0408">Iron</keyword>
<keyword evidence="3" id="KW-0411">Iron-sulfur</keyword>
<evidence type="ECO:0000256" key="1">
    <source>
        <dbReference type="ARBA" id="ARBA00022723"/>
    </source>
</evidence>
<dbReference type="GO" id="GO:0051536">
    <property type="term" value="F:iron-sulfur cluster binding"/>
    <property type="evidence" value="ECO:0007669"/>
    <property type="project" value="UniProtKB-KW"/>
</dbReference>
<dbReference type="STRING" id="1197717.BED41_11555"/>
<dbReference type="RefSeq" id="WP_066746377.1">
    <property type="nucleotide sequence ID" value="NZ_CP016757.1"/>
</dbReference>
<dbReference type="KEGG" id="cpor:BED41_11555"/>
<evidence type="ECO:0000256" key="2">
    <source>
        <dbReference type="ARBA" id="ARBA00023004"/>
    </source>
</evidence>
<evidence type="ECO:0000313" key="5">
    <source>
        <dbReference type="EMBL" id="ANZ45655.1"/>
    </source>
</evidence>
<dbReference type="Proteomes" id="UP000093044">
    <property type="component" value="Chromosome"/>
</dbReference>
<keyword evidence="1" id="KW-0479">Metal-binding</keyword>
<gene>
    <name evidence="5" type="ORF">BED41_11555</name>
</gene>
<dbReference type="Pfam" id="PF12838">
    <property type="entry name" value="Fer4_7"/>
    <property type="match status" value="1"/>
</dbReference>